<accession>A0AAV0M385</accession>
<organism evidence="2 3">
    <name type="scientific">Linum tenue</name>
    <dbReference type="NCBI Taxonomy" id="586396"/>
    <lineage>
        <taxon>Eukaryota</taxon>
        <taxon>Viridiplantae</taxon>
        <taxon>Streptophyta</taxon>
        <taxon>Embryophyta</taxon>
        <taxon>Tracheophyta</taxon>
        <taxon>Spermatophyta</taxon>
        <taxon>Magnoliopsida</taxon>
        <taxon>eudicotyledons</taxon>
        <taxon>Gunneridae</taxon>
        <taxon>Pentapetalae</taxon>
        <taxon>rosids</taxon>
        <taxon>fabids</taxon>
        <taxon>Malpighiales</taxon>
        <taxon>Linaceae</taxon>
        <taxon>Linum</taxon>
    </lineage>
</organism>
<protein>
    <submittedName>
        <fullName evidence="2">Uncharacterized protein</fullName>
    </submittedName>
</protein>
<reference evidence="2" key="1">
    <citation type="submission" date="2022-08" db="EMBL/GenBank/DDBJ databases">
        <authorList>
            <person name="Gutierrez-Valencia J."/>
        </authorList>
    </citation>
    <scope>NUCLEOTIDE SEQUENCE</scope>
</reference>
<dbReference type="PANTHER" id="PTHR36318:SF3">
    <property type="entry name" value="OS06G0581300 PROTEIN"/>
    <property type="match status" value="1"/>
</dbReference>
<keyword evidence="3" id="KW-1185">Reference proteome</keyword>
<keyword evidence="1" id="KW-0472">Membrane</keyword>
<dbReference type="EMBL" id="CAMGYJ010000007">
    <property type="protein sequence ID" value="CAI0440752.1"/>
    <property type="molecule type" value="Genomic_DNA"/>
</dbReference>
<evidence type="ECO:0000313" key="3">
    <source>
        <dbReference type="Proteomes" id="UP001154282"/>
    </source>
</evidence>
<keyword evidence="1" id="KW-0812">Transmembrane</keyword>
<dbReference type="InterPro" id="IPR009943">
    <property type="entry name" value="DUF1475"/>
</dbReference>
<name>A0AAV0M385_9ROSI</name>
<comment type="caution">
    <text evidence="2">The sequence shown here is derived from an EMBL/GenBank/DDBJ whole genome shotgun (WGS) entry which is preliminary data.</text>
</comment>
<sequence length="79" mass="8797">VWVFHKETSWLSASLWVILLICLGSLAVCAYMTKQLFHLSSHDPVYQVLLRDDNSATDAKVPLLSSSVDQFDRSSGQGN</sequence>
<evidence type="ECO:0000313" key="2">
    <source>
        <dbReference type="EMBL" id="CAI0440752.1"/>
    </source>
</evidence>
<feature type="transmembrane region" description="Helical" evidence="1">
    <location>
        <begin position="13"/>
        <end position="32"/>
    </location>
</feature>
<dbReference type="Pfam" id="PF07343">
    <property type="entry name" value="DUF1475"/>
    <property type="match status" value="1"/>
</dbReference>
<evidence type="ECO:0000256" key="1">
    <source>
        <dbReference type="SAM" id="Phobius"/>
    </source>
</evidence>
<keyword evidence="1" id="KW-1133">Transmembrane helix</keyword>
<dbReference type="AlphaFoldDB" id="A0AAV0M385"/>
<gene>
    <name evidence="2" type="ORF">LITE_LOCUS26623</name>
</gene>
<feature type="non-terminal residue" evidence="2">
    <location>
        <position position="1"/>
    </location>
</feature>
<proteinExistence type="predicted"/>
<dbReference type="PANTHER" id="PTHR36318">
    <property type="entry name" value="OS06G0581300 PROTEIN"/>
    <property type="match status" value="1"/>
</dbReference>
<dbReference type="Proteomes" id="UP001154282">
    <property type="component" value="Unassembled WGS sequence"/>
</dbReference>